<keyword evidence="1" id="KW-0812">Transmembrane</keyword>
<gene>
    <name evidence="3" type="ORF">QQ008_07100</name>
</gene>
<protein>
    <submittedName>
        <fullName evidence="3">FlgD immunoglobulin-like domain containing protein</fullName>
    </submittedName>
</protein>
<dbReference type="Gene3D" id="2.60.40.4070">
    <property type="match status" value="1"/>
</dbReference>
<evidence type="ECO:0000256" key="1">
    <source>
        <dbReference type="SAM" id="Phobius"/>
    </source>
</evidence>
<evidence type="ECO:0000259" key="2">
    <source>
        <dbReference type="Pfam" id="PF13860"/>
    </source>
</evidence>
<proteinExistence type="predicted"/>
<dbReference type="EMBL" id="JAUJEA010000002">
    <property type="protein sequence ID" value="MDN5201120.1"/>
    <property type="molecule type" value="Genomic_DNA"/>
</dbReference>
<comment type="caution">
    <text evidence="3">The sequence shown here is derived from an EMBL/GenBank/DDBJ whole genome shotgun (WGS) entry which is preliminary data.</text>
</comment>
<name>A0ABT8KNJ2_9BACT</name>
<dbReference type="InterPro" id="IPR025965">
    <property type="entry name" value="FlgD/Vpr_Ig-like"/>
</dbReference>
<sequence>MRIKIPLSTAWSAILVCPIICISAIGFNPMMSDPSFYEELQLHKTEINALAATYAVSNPSYIETYDMLLEVLVGYSKSQMAFMDQAGIDLDEIRLTQAEMQSLGYTSTEITETLANQTLVKNHFQVHASAITEVNTLINNIKPDLSTGLEADVSTFQSYINLGVPLQYTYYEVFYDATGYLDPDEFLTTGLNSWRLANNIRGRGANESLNRIKDLLNSGQAEMTLGYHIFPNPFAKEVNIMYDLPEATNVSIKIFTTEGKLVKKVYEGPGRKGANYVSWDATDEKGKRLSNGIFITELSFNNSRQTKRLLLENK</sequence>
<keyword evidence="1" id="KW-0472">Membrane</keyword>
<organism evidence="3 4">
    <name type="scientific">Splendidivirga corallicola</name>
    <dbReference type="NCBI Taxonomy" id="3051826"/>
    <lineage>
        <taxon>Bacteria</taxon>
        <taxon>Pseudomonadati</taxon>
        <taxon>Bacteroidota</taxon>
        <taxon>Cytophagia</taxon>
        <taxon>Cytophagales</taxon>
        <taxon>Splendidivirgaceae</taxon>
        <taxon>Splendidivirga</taxon>
    </lineage>
</organism>
<feature type="transmembrane region" description="Helical" evidence="1">
    <location>
        <begin position="7"/>
        <end position="27"/>
    </location>
</feature>
<feature type="domain" description="FlgD/Vpr Ig-like" evidence="2">
    <location>
        <begin position="237"/>
        <end position="294"/>
    </location>
</feature>
<evidence type="ECO:0000313" key="3">
    <source>
        <dbReference type="EMBL" id="MDN5201120.1"/>
    </source>
</evidence>
<keyword evidence="4" id="KW-1185">Reference proteome</keyword>
<accession>A0ABT8KNJ2</accession>
<evidence type="ECO:0000313" key="4">
    <source>
        <dbReference type="Proteomes" id="UP001172082"/>
    </source>
</evidence>
<dbReference type="Proteomes" id="UP001172082">
    <property type="component" value="Unassembled WGS sequence"/>
</dbReference>
<dbReference type="InterPro" id="IPR026444">
    <property type="entry name" value="Secre_tail"/>
</dbReference>
<dbReference type="RefSeq" id="WP_346751148.1">
    <property type="nucleotide sequence ID" value="NZ_JAUJEA010000002.1"/>
</dbReference>
<keyword evidence="1" id="KW-1133">Transmembrane helix</keyword>
<dbReference type="Pfam" id="PF13860">
    <property type="entry name" value="FlgD_ig"/>
    <property type="match status" value="1"/>
</dbReference>
<dbReference type="NCBIfam" id="TIGR04183">
    <property type="entry name" value="Por_Secre_tail"/>
    <property type="match status" value="1"/>
</dbReference>
<reference evidence="3" key="1">
    <citation type="submission" date="2023-06" db="EMBL/GenBank/DDBJ databases">
        <title>Genomic of Parafulvivirga corallium.</title>
        <authorList>
            <person name="Wang G."/>
        </authorList>
    </citation>
    <scope>NUCLEOTIDE SEQUENCE</scope>
    <source>
        <strain evidence="3">BMA10</strain>
    </source>
</reference>